<dbReference type="InterPro" id="IPR050595">
    <property type="entry name" value="Bact_response_regulator"/>
</dbReference>
<dbReference type="PANTHER" id="PTHR44591">
    <property type="entry name" value="STRESS RESPONSE REGULATOR PROTEIN 1"/>
    <property type="match status" value="1"/>
</dbReference>
<sequence length="125" mass="13901">MTGKQKILVVDDDATYRQLITYGLTKAGYEVLIANDGREALNWIRNPQQRPDLVLLDLLMPRLSGIEVLESLKALSYKLPVILISGAEWPIARQGVAQAAPDAFLMKPFAMQALLDKIETLLQPV</sequence>
<evidence type="ECO:0000313" key="5">
    <source>
        <dbReference type="Proteomes" id="UP000274271"/>
    </source>
</evidence>
<dbReference type="InterPro" id="IPR011006">
    <property type="entry name" value="CheY-like_superfamily"/>
</dbReference>
<dbReference type="EMBL" id="RQJP01000001">
    <property type="protein sequence ID" value="RRB18158.1"/>
    <property type="molecule type" value="Genomic_DNA"/>
</dbReference>
<dbReference type="Proteomes" id="UP000274271">
    <property type="component" value="Unassembled WGS sequence"/>
</dbReference>
<dbReference type="SUPFAM" id="SSF52172">
    <property type="entry name" value="CheY-like"/>
    <property type="match status" value="1"/>
</dbReference>
<feature type="domain" description="Response regulatory" evidence="3">
    <location>
        <begin position="6"/>
        <end position="122"/>
    </location>
</feature>
<evidence type="ECO:0000256" key="2">
    <source>
        <dbReference type="PROSITE-ProRule" id="PRU00169"/>
    </source>
</evidence>
<dbReference type="RefSeq" id="WP_124905470.1">
    <property type="nucleotide sequence ID" value="NZ_RQJP01000001.1"/>
</dbReference>
<evidence type="ECO:0000259" key="3">
    <source>
        <dbReference type="PROSITE" id="PS50110"/>
    </source>
</evidence>
<dbReference type="OrthoDB" id="960395at2"/>
<name>A0A3P1CYB9_9BACT</name>
<evidence type="ECO:0000256" key="1">
    <source>
        <dbReference type="ARBA" id="ARBA00022553"/>
    </source>
</evidence>
<evidence type="ECO:0000313" key="4">
    <source>
        <dbReference type="EMBL" id="RRB18158.1"/>
    </source>
</evidence>
<keyword evidence="5" id="KW-1185">Reference proteome</keyword>
<proteinExistence type="predicted"/>
<dbReference type="SMART" id="SM00448">
    <property type="entry name" value="REC"/>
    <property type="match status" value="1"/>
</dbReference>
<feature type="modified residue" description="4-aspartylphosphate" evidence="2">
    <location>
        <position position="57"/>
    </location>
</feature>
<dbReference type="Pfam" id="PF00072">
    <property type="entry name" value="Response_reg"/>
    <property type="match status" value="1"/>
</dbReference>
<accession>A0A3P1CYB9</accession>
<reference evidence="4 5" key="1">
    <citation type="submission" date="2018-11" db="EMBL/GenBank/DDBJ databases">
        <authorList>
            <person name="Zhou Z."/>
            <person name="Wang G."/>
        </authorList>
    </citation>
    <scope>NUCLEOTIDE SEQUENCE [LARGE SCALE GENOMIC DNA]</scope>
    <source>
        <strain evidence="4 5">KCTC42998</strain>
    </source>
</reference>
<dbReference type="AlphaFoldDB" id="A0A3P1CYB9"/>
<organism evidence="4 5">
    <name type="scientific">Larkinella knui</name>
    <dbReference type="NCBI Taxonomy" id="2025310"/>
    <lineage>
        <taxon>Bacteria</taxon>
        <taxon>Pseudomonadati</taxon>
        <taxon>Bacteroidota</taxon>
        <taxon>Cytophagia</taxon>
        <taxon>Cytophagales</taxon>
        <taxon>Spirosomataceae</taxon>
        <taxon>Larkinella</taxon>
    </lineage>
</organism>
<keyword evidence="1 2" id="KW-0597">Phosphoprotein</keyword>
<dbReference type="PANTHER" id="PTHR44591:SF3">
    <property type="entry name" value="RESPONSE REGULATORY DOMAIN-CONTAINING PROTEIN"/>
    <property type="match status" value="1"/>
</dbReference>
<gene>
    <name evidence="4" type="ORF">EHT87_07745</name>
</gene>
<dbReference type="Gene3D" id="3.40.50.2300">
    <property type="match status" value="1"/>
</dbReference>
<protein>
    <submittedName>
        <fullName evidence="4">Response regulator</fullName>
    </submittedName>
</protein>
<dbReference type="PROSITE" id="PS50110">
    <property type="entry name" value="RESPONSE_REGULATORY"/>
    <property type="match status" value="1"/>
</dbReference>
<comment type="caution">
    <text evidence="4">The sequence shown here is derived from an EMBL/GenBank/DDBJ whole genome shotgun (WGS) entry which is preliminary data.</text>
</comment>
<dbReference type="GO" id="GO:0000160">
    <property type="term" value="P:phosphorelay signal transduction system"/>
    <property type="evidence" value="ECO:0007669"/>
    <property type="project" value="InterPro"/>
</dbReference>
<dbReference type="InterPro" id="IPR001789">
    <property type="entry name" value="Sig_transdc_resp-reg_receiver"/>
</dbReference>